<evidence type="ECO:0000259" key="4">
    <source>
        <dbReference type="Pfam" id="PF23571"/>
    </source>
</evidence>
<protein>
    <submittedName>
        <fullName evidence="6">GH3 family</fullName>
    </submittedName>
</protein>
<proteinExistence type="inferred from homology"/>
<feature type="domain" description="GH3 C-terminal" evidence="5">
    <location>
        <begin position="465"/>
        <end position="587"/>
    </location>
</feature>
<dbReference type="InterPro" id="IPR055377">
    <property type="entry name" value="GH3_M"/>
</dbReference>
<feature type="domain" description="GH3 middle" evidence="4">
    <location>
        <begin position="371"/>
        <end position="450"/>
    </location>
</feature>
<dbReference type="AlphaFoldDB" id="A0A8T1ZA11"/>
<accession>A0A8T1ZA11</accession>
<evidence type="ECO:0000259" key="5">
    <source>
        <dbReference type="Pfam" id="PF23572"/>
    </source>
</evidence>
<dbReference type="Pfam" id="PF23571">
    <property type="entry name" value="GH3_M"/>
    <property type="match status" value="1"/>
</dbReference>
<keyword evidence="7" id="KW-1185">Reference proteome</keyword>
<comment type="caution">
    <text evidence="6">The sequence shown here is derived from an EMBL/GenBank/DDBJ whole genome shotgun (WGS) entry which is preliminary data.</text>
</comment>
<evidence type="ECO:0000313" key="6">
    <source>
        <dbReference type="EMBL" id="KAG7555113.1"/>
    </source>
</evidence>
<dbReference type="Pfam" id="PF23572">
    <property type="entry name" value="GH3_C"/>
    <property type="match status" value="1"/>
</dbReference>
<dbReference type="InterPro" id="IPR055378">
    <property type="entry name" value="GH3_C"/>
</dbReference>
<keyword evidence="2" id="KW-0436">Ligase</keyword>
<feature type="region of interest" description="Disordered" evidence="3">
    <location>
        <begin position="1"/>
        <end position="26"/>
    </location>
</feature>
<dbReference type="InterPro" id="IPR004993">
    <property type="entry name" value="GH3"/>
</dbReference>
<evidence type="ECO:0000256" key="2">
    <source>
        <dbReference type="ARBA" id="ARBA00022598"/>
    </source>
</evidence>
<evidence type="ECO:0000256" key="1">
    <source>
        <dbReference type="ARBA" id="ARBA00008068"/>
    </source>
</evidence>
<evidence type="ECO:0000313" key="7">
    <source>
        <dbReference type="Proteomes" id="UP000694251"/>
    </source>
</evidence>
<dbReference type="EMBL" id="JAEFBJ010000011">
    <property type="protein sequence ID" value="KAG7555113.1"/>
    <property type="molecule type" value="Genomic_DNA"/>
</dbReference>
<gene>
    <name evidence="6" type="ORF">ISN44_As11g012940</name>
</gene>
<reference evidence="6 7" key="1">
    <citation type="submission" date="2020-12" db="EMBL/GenBank/DDBJ databases">
        <title>Concerted genomic and epigenomic changes stabilize Arabidopsis allopolyploids.</title>
        <authorList>
            <person name="Chen Z."/>
        </authorList>
    </citation>
    <scope>NUCLEOTIDE SEQUENCE [LARGE SCALE GENOMIC DNA]</scope>
    <source>
        <strain evidence="6">As9502</strain>
        <tissue evidence="6">Leaf</tissue>
    </source>
</reference>
<sequence length="619" mass="69947">MQRKRQARAHPSTSLEQRQSKASMLPKFDLTDPKASLSLLEDVTTNVKQIQDSILEAVLSRNAHTEYLKGFLNGQVDKQSFKKNVPVVTYEDIKPYIGRIANGEAADLICDRPISLFVMSSGTSGGIQNLIPLTTEEGEQRIFFGSLYRSLLYKYVEGIREGKALTFYFVNPESETRSGILVRTMITCILKSVNKTNSSLWDRLQISPHVISTCEDTTQSMYCQLLCGLLQRDNVARLGAPFASVFLRVIKFLEDHWQELCSNIRTGRLSDWITDAQCVSGIGKFLTAPNPDLASLIEQECSKPSWEAIVTRIWPKAKCVEAVVTGSMAQYIPLLEFYGGGLPLISSWYGSSECFIGVNVNPLCKPSDVSYTIIPSMGYFEFLEVKKDQKEAGRDPIENHVVVDLVDVKIGHDYEPVVTTFSGLYRYRVGDVLRVTGFYNNSPHFRFVGRQKVVLSLHMANTYEEDLLKAVANAKLLLEPHDLMLMEFTSRVDSSSFVGHYVLYWELGSKVKDAKLEPNRDVMEECCFTVEKYLDPLYRKERKKDKNIGPLEIKVVKPGAFDELMNFFLSRGSSVSQYKTPRSVTSEEAVKILEANVVSEFLSQETPSWGIHHELHHSR</sequence>
<dbReference type="GO" id="GO:0005737">
    <property type="term" value="C:cytoplasm"/>
    <property type="evidence" value="ECO:0007669"/>
    <property type="project" value="TreeGrafter"/>
</dbReference>
<feature type="compositionally biased region" description="Polar residues" evidence="3">
    <location>
        <begin position="11"/>
        <end position="22"/>
    </location>
</feature>
<dbReference type="Proteomes" id="UP000694251">
    <property type="component" value="Chromosome 11"/>
</dbReference>
<organism evidence="6 7">
    <name type="scientific">Arabidopsis suecica</name>
    <name type="common">Swedish thale-cress</name>
    <name type="synonym">Cardaminopsis suecica</name>
    <dbReference type="NCBI Taxonomy" id="45249"/>
    <lineage>
        <taxon>Eukaryota</taxon>
        <taxon>Viridiplantae</taxon>
        <taxon>Streptophyta</taxon>
        <taxon>Embryophyta</taxon>
        <taxon>Tracheophyta</taxon>
        <taxon>Spermatophyta</taxon>
        <taxon>Magnoliopsida</taxon>
        <taxon>eudicotyledons</taxon>
        <taxon>Gunneridae</taxon>
        <taxon>Pentapetalae</taxon>
        <taxon>rosids</taxon>
        <taxon>malvids</taxon>
        <taxon>Brassicales</taxon>
        <taxon>Brassicaceae</taxon>
        <taxon>Camelineae</taxon>
        <taxon>Arabidopsis</taxon>
    </lineage>
</organism>
<dbReference type="Pfam" id="PF03321">
    <property type="entry name" value="GH3"/>
    <property type="match status" value="1"/>
</dbReference>
<dbReference type="OrthoDB" id="10004661at2759"/>
<comment type="similarity">
    <text evidence="1">Belongs to the IAA-amido conjugating enzyme family.</text>
</comment>
<dbReference type="GO" id="GO:0016881">
    <property type="term" value="F:acid-amino acid ligase activity"/>
    <property type="evidence" value="ECO:0007669"/>
    <property type="project" value="TreeGrafter"/>
</dbReference>
<dbReference type="PANTHER" id="PTHR31901">
    <property type="entry name" value="GH3 DOMAIN-CONTAINING PROTEIN"/>
    <property type="match status" value="1"/>
</dbReference>
<dbReference type="PANTHER" id="PTHR31901:SF78">
    <property type="entry name" value="AUXIN-RESPONSIVE GH3 FAMILY PROTEIN-RELATED"/>
    <property type="match status" value="1"/>
</dbReference>
<name>A0A8T1ZA11_ARASU</name>
<evidence type="ECO:0000256" key="3">
    <source>
        <dbReference type="SAM" id="MobiDB-lite"/>
    </source>
</evidence>